<evidence type="ECO:0000256" key="4">
    <source>
        <dbReference type="ARBA" id="ARBA00022960"/>
    </source>
</evidence>
<keyword evidence="3 8" id="KW-0132">Cell division</keyword>
<evidence type="ECO:0000313" key="13">
    <source>
        <dbReference type="EMBL" id="TCQ08174.1"/>
    </source>
</evidence>
<dbReference type="NCBIfam" id="NF001126">
    <property type="entry name" value="PRK00139.1-4"/>
    <property type="match status" value="1"/>
</dbReference>
<dbReference type="InterPro" id="IPR013221">
    <property type="entry name" value="Mur_ligase_cen"/>
</dbReference>
<comment type="caution">
    <text evidence="8">Lacks conserved residue(s) required for the propagation of feature annotation.</text>
</comment>
<dbReference type="InterPro" id="IPR005761">
    <property type="entry name" value="UDP-N-AcMur-Glu-dNH2Pim_ligase"/>
</dbReference>
<dbReference type="EC" id="6.3.2.-" evidence="8"/>
<dbReference type="InterPro" id="IPR036615">
    <property type="entry name" value="Mur_ligase_C_dom_sf"/>
</dbReference>
<dbReference type="GO" id="GO:0005737">
    <property type="term" value="C:cytoplasm"/>
    <property type="evidence" value="ECO:0007669"/>
    <property type="project" value="UniProtKB-SubCell"/>
</dbReference>
<keyword evidence="5 8" id="KW-0573">Peptidoglycan synthesis</keyword>
<protein>
    <recommendedName>
        <fullName evidence="8">UDP-N-acetylmuramyl-tripeptide synthetase</fullName>
        <ecNumber evidence="8">6.3.2.-</ecNumber>
    </recommendedName>
    <alternativeName>
        <fullName evidence="8">UDP-MurNAc-tripeptide synthetase</fullName>
    </alternativeName>
</protein>
<evidence type="ECO:0000256" key="3">
    <source>
        <dbReference type="ARBA" id="ARBA00022618"/>
    </source>
</evidence>
<dbReference type="GO" id="GO:0016881">
    <property type="term" value="F:acid-amino acid ligase activity"/>
    <property type="evidence" value="ECO:0007669"/>
    <property type="project" value="UniProtKB-UniRule"/>
</dbReference>
<organism evidence="13 14">
    <name type="scientific">Serpentinicella alkaliphila</name>
    <dbReference type="NCBI Taxonomy" id="1734049"/>
    <lineage>
        <taxon>Bacteria</taxon>
        <taxon>Bacillati</taxon>
        <taxon>Bacillota</taxon>
        <taxon>Clostridia</taxon>
        <taxon>Peptostreptococcales</taxon>
        <taxon>Natronincolaceae</taxon>
        <taxon>Serpentinicella</taxon>
    </lineage>
</organism>
<dbReference type="UniPathway" id="UPA00219"/>
<evidence type="ECO:0000256" key="1">
    <source>
        <dbReference type="ARBA" id="ARBA00004752"/>
    </source>
</evidence>
<name>A0A4V2T584_9FIRM</name>
<dbReference type="InterPro" id="IPR004101">
    <property type="entry name" value="Mur_ligase_C"/>
</dbReference>
<dbReference type="GO" id="GO:0005524">
    <property type="term" value="F:ATP binding"/>
    <property type="evidence" value="ECO:0007669"/>
    <property type="project" value="UniProtKB-UniRule"/>
</dbReference>
<dbReference type="GO" id="GO:0008360">
    <property type="term" value="P:regulation of cell shape"/>
    <property type="evidence" value="ECO:0007669"/>
    <property type="project" value="UniProtKB-KW"/>
</dbReference>
<feature type="binding site" evidence="8">
    <location>
        <begin position="110"/>
        <end position="116"/>
    </location>
    <ligand>
        <name>ATP</name>
        <dbReference type="ChEBI" id="CHEBI:30616"/>
    </ligand>
</feature>
<keyword evidence="8" id="KW-0067">ATP-binding</keyword>
<feature type="domain" description="Mur ligase N-terminal catalytic" evidence="10">
    <location>
        <begin position="22"/>
        <end position="95"/>
    </location>
</feature>
<comment type="pathway">
    <text evidence="1 8 9">Cell wall biogenesis; peptidoglycan biosynthesis.</text>
</comment>
<keyword evidence="7 8" id="KW-0961">Cell wall biogenesis/degradation</keyword>
<comment type="subcellular location">
    <subcellularLocation>
        <location evidence="8 9">Cytoplasm</location>
    </subcellularLocation>
</comment>
<keyword evidence="4 8" id="KW-0133">Cell shape</keyword>
<feature type="binding site" evidence="8">
    <location>
        <position position="151"/>
    </location>
    <ligand>
        <name>UDP-N-acetyl-alpha-D-muramoyl-L-alanyl-D-glutamate</name>
        <dbReference type="ChEBI" id="CHEBI:83900"/>
    </ligand>
</feature>
<dbReference type="HAMAP" id="MF_00208">
    <property type="entry name" value="MurE"/>
    <property type="match status" value="1"/>
</dbReference>
<feature type="modified residue" description="N6-carboxylysine" evidence="8">
    <location>
        <position position="219"/>
    </location>
</feature>
<dbReference type="EMBL" id="SLYC01000001">
    <property type="protein sequence ID" value="TCQ08174.1"/>
    <property type="molecule type" value="Genomic_DNA"/>
</dbReference>
<feature type="domain" description="Mur ligase C-terminal" evidence="11">
    <location>
        <begin position="331"/>
        <end position="461"/>
    </location>
</feature>
<dbReference type="Pfam" id="PF01225">
    <property type="entry name" value="Mur_ligase"/>
    <property type="match status" value="1"/>
</dbReference>
<evidence type="ECO:0000259" key="10">
    <source>
        <dbReference type="Pfam" id="PF01225"/>
    </source>
</evidence>
<comment type="PTM">
    <text evidence="8">Carboxylation is probably crucial for Mg(2+) binding and, consequently, for the gamma-phosphate positioning of ATP.</text>
</comment>
<evidence type="ECO:0000256" key="2">
    <source>
        <dbReference type="ARBA" id="ARBA00005898"/>
    </source>
</evidence>
<evidence type="ECO:0000256" key="8">
    <source>
        <dbReference type="HAMAP-Rule" id="MF_00208"/>
    </source>
</evidence>
<gene>
    <name evidence="8" type="primary">murE</name>
    <name evidence="13" type="ORF">EDD79_1001263</name>
</gene>
<dbReference type="PANTHER" id="PTHR23135">
    <property type="entry name" value="MUR LIGASE FAMILY MEMBER"/>
    <property type="match status" value="1"/>
</dbReference>
<comment type="cofactor">
    <cofactor evidence="8">
        <name>Mg(2+)</name>
        <dbReference type="ChEBI" id="CHEBI:18420"/>
    </cofactor>
</comment>
<feature type="binding site" evidence="8">
    <location>
        <position position="179"/>
    </location>
    <ligand>
        <name>UDP-N-acetyl-alpha-D-muramoyl-L-alanyl-D-glutamate</name>
        <dbReference type="ChEBI" id="CHEBI:83900"/>
    </ligand>
</feature>
<feature type="binding site" evidence="8">
    <location>
        <position position="187"/>
    </location>
    <ligand>
        <name>UDP-N-acetyl-alpha-D-muramoyl-L-alanyl-D-glutamate</name>
        <dbReference type="ChEBI" id="CHEBI:83900"/>
    </ligand>
</feature>
<dbReference type="Proteomes" id="UP000295504">
    <property type="component" value="Unassembled WGS sequence"/>
</dbReference>
<dbReference type="Gene3D" id="3.90.190.20">
    <property type="entry name" value="Mur ligase, C-terminal domain"/>
    <property type="match status" value="1"/>
</dbReference>
<reference evidence="13 14" key="1">
    <citation type="submission" date="2019-03" db="EMBL/GenBank/DDBJ databases">
        <title>Genomic Encyclopedia of Type Strains, Phase IV (KMG-IV): sequencing the most valuable type-strain genomes for metagenomic binning, comparative biology and taxonomic classification.</title>
        <authorList>
            <person name="Goeker M."/>
        </authorList>
    </citation>
    <scope>NUCLEOTIDE SEQUENCE [LARGE SCALE GENOMIC DNA]</scope>
    <source>
        <strain evidence="13 14">DSM 100013</strain>
    </source>
</reference>
<dbReference type="InterPro" id="IPR000713">
    <property type="entry name" value="Mur_ligase_N"/>
</dbReference>
<accession>A0A4V2T584</accession>
<comment type="caution">
    <text evidence="13">The sequence shown here is derived from an EMBL/GenBank/DDBJ whole genome shotgun (WGS) entry which is preliminary data.</text>
</comment>
<dbReference type="InterPro" id="IPR036565">
    <property type="entry name" value="Mur-like_cat_sf"/>
</dbReference>
<dbReference type="Gene3D" id="3.40.1390.10">
    <property type="entry name" value="MurE/MurF, N-terminal domain"/>
    <property type="match status" value="1"/>
</dbReference>
<keyword evidence="6 8" id="KW-0131">Cell cycle</keyword>
<dbReference type="SUPFAM" id="SSF53244">
    <property type="entry name" value="MurD-like peptide ligases, peptide-binding domain"/>
    <property type="match status" value="1"/>
</dbReference>
<dbReference type="GO" id="GO:0000287">
    <property type="term" value="F:magnesium ion binding"/>
    <property type="evidence" value="ECO:0007669"/>
    <property type="project" value="UniProtKB-UniRule"/>
</dbReference>
<feature type="binding site" evidence="8">
    <location>
        <begin position="152"/>
        <end position="153"/>
    </location>
    <ligand>
        <name>UDP-N-acetyl-alpha-D-muramoyl-L-alanyl-D-glutamate</name>
        <dbReference type="ChEBI" id="CHEBI:83900"/>
    </ligand>
</feature>
<dbReference type="GO" id="GO:0071555">
    <property type="term" value="P:cell wall organization"/>
    <property type="evidence" value="ECO:0007669"/>
    <property type="project" value="UniProtKB-KW"/>
</dbReference>
<keyword evidence="14" id="KW-1185">Reference proteome</keyword>
<dbReference type="GO" id="GO:0009252">
    <property type="term" value="P:peptidoglycan biosynthetic process"/>
    <property type="evidence" value="ECO:0007669"/>
    <property type="project" value="UniProtKB-UniRule"/>
</dbReference>
<dbReference type="SUPFAM" id="SSF63418">
    <property type="entry name" value="MurE/MurF N-terminal domain"/>
    <property type="match status" value="1"/>
</dbReference>
<feature type="domain" description="Mur ligase central" evidence="12">
    <location>
        <begin position="108"/>
        <end position="309"/>
    </location>
</feature>
<dbReference type="Pfam" id="PF08245">
    <property type="entry name" value="Mur_ligase_M"/>
    <property type="match status" value="1"/>
</dbReference>
<dbReference type="InterPro" id="IPR035911">
    <property type="entry name" value="MurE/MurF_N"/>
</dbReference>
<evidence type="ECO:0000259" key="11">
    <source>
        <dbReference type="Pfam" id="PF02875"/>
    </source>
</evidence>
<comment type="function">
    <text evidence="8">Catalyzes the addition of an amino acid to the nucleotide precursor UDP-N-acetylmuramoyl-L-alanyl-D-glutamate (UMAG) in the biosynthesis of bacterial cell-wall peptidoglycan.</text>
</comment>
<dbReference type="GO" id="GO:0051301">
    <property type="term" value="P:cell division"/>
    <property type="evidence" value="ECO:0007669"/>
    <property type="project" value="UniProtKB-KW"/>
</dbReference>
<keyword evidence="8" id="KW-0460">Magnesium</keyword>
<dbReference type="RefSeq" id="WP_213050276.1">
    <property type="nucleotide sequence ID" value="NZ_CP058648.1"/>
</dbReference>
<evidence type="ECO:0000259" key="12">
    <source>
        <dbReference type="Pfam" id="PF08245"/>
    </source>
</evidence>
<evidence type="ECO:0000256" key="9">
    <source>
        <dbReference type="RuleBase" id="RU004135"/>
    </source>
</evidence>
<evidence type="ECO:0000256" key="5">
    <source>
        <dbReference type="ARBA" id="ARBA00022984"/>
    </source>
</evidence>
<dbReference type="Gene3D" id="3.40.1190.10">
    <property type="entry name" value="Mur-like, catalytic domain"/>
    <property type="match status" value="1"/>
</dbReference>
<keyword evidence="8" id="KW-0963">Cytoplasm</keyword>
<dbReference type="NCBIfam" id="TIGR01085">
    <property type="entry name" value="murE"/>
    <property type="match status" value="1"/>
</dbReference>
<evidence type="ECO:0000256" key="7">
    <source>
        <dbReference type="ARBA" id="ARBA00023316"/>
    </source>
</evidence>
<dbReference type="PANTHER" id="PTHR23135:SF4">
    <property type="entry name" value="UDP-N-ACETYLMURAMOYL-L-ALANYL-D-GLUTAMATE--2,6-DIAMINOPIMELATE LIGASE MURE HOMOLOG, CHLOROPLASTIC"/>
    <property type="match status" value="1"/>
</dbReference>
<proteinExistence type="inferred from homology"/>
<feature type="binding site" evidence="8">
    <location>
        <position position="30"/>
    </location>
    <ligand>
        <name>UDP-N-acetyl-alpha-D-muramoyl-L-alanyl-D-glutamate</name>
        <dbReference type="ChEBI" id="CHEBI:83900"/>
    </ligand>
</feature>
<dbReference type="Pfam" id="PF02875">
    <property type="entry name" value="Mur_ligase_C"/>
    <property type="match status" value="1"/>
</dbReference>
<evidence type="ECO:0000256" key="6">
    <source>
        <dbReference type="ARBA" id="ARBA00023306"/>
    </source>
</evidence>
<sequence>MLLSKLINNLEYTLTSGSLEVEISSIAYDSRRVAENSIFVAVTGFSVDGHKFIDMAIKNGAKAIVVEKDICVETDVTIIKVKDTRNVLAKLSALFFDNPTSKFNLIGVTGTNGKTSVTYLLKAIYDRANRTTGLIGTNGTIIKNQSIKNKNTTPESLDLQQLFSNMVAANTSDCIMEVSSHSLSLDRVAYSNFNVGIFTNLTPDHLELHKSMEEYFRAKAKLFYLSTDFNIINVDDPYGKRLADEVRNLNTKLITYGINNEADIYASNIEYSSDSVTYIANTPKGQISIKVNIPGVIYVYNSLAAIACAYCNNISLKDIQTGISSVKGIKGRFEIVPTNKDFTVIIDFAHTEDGLQKALTTVKQFAKGRIILVFGVYAAPGEEGSDKRWGMGKVAAEYADIAIVTSDNPKEQDPVSIIEDIVESIKVHNGEFKAIVDRKEAIKYAIGISQKDDIIFIAGKGHETTQIIGTEEIPFNEKEIVTETINNSGEIKIS</sequence>
<dbReference type="SUPFAM" id="SSF53623">
    <property type="entry name" value="MurD-like peptide ligases, catalytic domain"/>
    <property type="match status" value="1"/>
</dbReference>
<evidence type="ECO:0000313" key="14">
    <source>
        <dbReference type="Proteomes" id="UP000295504"/>
    </source>
</evidence>
<keyword evidence="8 13" id="KW-0436">Ligase</keyword>
<comment type="similarity">
    <text evidence="2 8">Belongs to the MurCDEF family. MurE subfamily.</text>
</comment>
<dbReference type="AlphaFoldDB" id="A0A4V2T584"/>
<keyword evidence="8" id="KW-0547">Nucleotide-binding</keyword>